<dbReference type="EC" id="3.2.2.27" evidence="4 9"/>
<feature type="active site" description="Proton acceptor" evidence="9 10">
    <location>
        <position position="76"/>
    </location>
</feature>
<dbReference type="HAMAP" id="MF_00148">
    <property type="entry name" value="UDG"/>
    <property type="match status" value="1"/>
</dbReference>
<dbReference type="SMART" id="SM00987">
    <property type="entry name" value="UreE_C"/>
    <property type="match status" value="1"/>
</dbReference>
<dbReference type="AlphaFoldDB" id="A0A212TAE8"/>
<dbReference type="Pfam" id="PF03167">
    <property type="entry name" value="UDG"/>
    <property type="match status" value="1"/>
</dbReference>
<dbReference type="NCBIfam" id="NF003592">
    <property type="entry name" value="PRK05254.1-5"/>
    <property type="match status" value="1"/>
</dbReference>
<dbReference type="GO" id="GO:0097510">
    <property type="term" value="P:base-excision repair, AP site formation via deaminated base removal"/>
    <property type="evidence" value="ECO:0007669"/>
    <property type="project" value="TreeGrafter"/>
</dbReference>
<evidence type="ECO:0000256" key="7">
    <source>
        <dbReference type="ARBA" id="ARBA00022801"/>
    </source>
</evidence>
<evidence type="ECO:0000256" key="1">
    <source>
        <dbReference type="ARBA" id="ARBA00001400"/>
    </source>
</evidence>
<dbReference type="SMART" id="SM00986">
    <property type="entry name" value="UDG"/>
    <property type="match status" value="1"/>
</dbReference>
<evidence type="ECO:0000259" key="12">
    <source>
        <dbReference type="SMART" id="SM00986"/>
    </source>
</evidence>
<reference evidence="14" key="1">
    <citation type="submission" date="2017-06" db="EMBL/GenBank/DDBJ databases">
        <authorList>
            <person name="Varghese N."/>
            <person name="Submissions S."/>
        </authorList>
    </citation>
    <scope>NUCLEOTIDE SEQUENCE [LARGE SCALE GENOMIC DNA]</scope>
    <source>
        <strain evidence="14">MWH-VicM1</strain>
    </source>
</reference>
<keyword evidence="9" id="KW-0963">Cytoplasm</keyword>
<dbReference type="NCBIfam" id="NF003588">
    <property type="entry name" value="PRK05254.1-1"/>
    <property type="match status" value="1"/>
</dbReference>
<dbReference type="NCBIfam" id="TIGR00628">
    <property type="entry name" value="ung"/>
    <property type="match status" value="1"/>
</dbReference>
<evidence type="ECO:0000256" key="6">
    <source>
        <dbReference type="ARBA" id="ARBA00022763"/>
    </source>
</evidence>
<feature type="domain" description="Uracil-DNA glycosylase-like" evidence="12">
    <location>
        <begin position="61"/>
        <end position="233"/>
    </location>
</feature>
<accession>A0A212TAE8</accession>
<evidence type="ECO:0000256" key="3">
    <source>
        <dbReference type="ARBA" id="ARBA00008184"/>
    </source>
</evidence>
<name>A0A212TAE8_9BURK</name>
<dbReference type="GO" id="GO:0004844">
    <property type="term" value="F:uracil DNA N-glycosylase activity"/>
    <property type="evidence" value="ECO:0007669"/>
    <property type="project" value="UniProtKB-UniRule"/>
</dbReference>
<evidence type="ECO:0000313" key="14">
    <source>
        <dbReference type="Proteomes" id="UP000197215"/>
    </source>
</evidence>
<dbReference type="Gene3D" id="3.40.470.10">
    <property type="entry name" value="Uracil-DNA glycosylase-like domain"/>
    <property type="match status" value="1"/>
</dbReference>
<keyword evidence="8 9" id="KW-0234">DNA repair</keyword>
<dbReference type="SUPFAM" id="SSF52141">
    <property type="entry name" value="Uracil-DNA glycosylase-like"/>
    <property type="match status" value="1"/>
</dbReference>
<comment type="function">
    <text evidence="2 9 11">Excises uracil residues from the DNA which can arise as a result of misincorporation of dUMP residues by DNA polymerase or due to deamination of cytosine.</text>
</comment>
<dbReference type="Proteomes" id="UP000197215">
    <property type="component" value="Unassembled WGS sequence"/>
</dbReference>
<dbReference type="PANTHER" id="PTHR11264">
    <property type="entry name" value="URACIL-DNA GLYCOSYLASE"/>
    <property type="match status" value="1"/>
</dbReference>
<protein>
    <recommendedName>
        <fullName evidence="5 9">Uracil-DNA glycosylase</fullName>
        <shortName evidence="9">UDG</shortName>
        <ecNumber evidence="4 9">3.2.2.27</ecNumber>
    </recommendedName>
</protein>
<comment type="similarity">
    <text evidence="3 9 11">Belongs to the uracil-DNA glycosylase (UDG) superfamily. UNG family.</text>
</comment>
<evidence type="ECO:0000256" key="5">
    <source>
        <dbReference type="ARBA" id="ARBA00018429"/>
    </source>
</evidence>
<evidence type="ECO:0000256" key="8">
    <source>
        <dbReference type="ARBA" id="ARBA00023204"/>
    </source>
</evidence>
<organism evidence="13 14">
    <name type="scientific">Polynucleobacter victoriensis</name>
    <dbReference type="NCBI Taxonomy" id="2049319"/>
    <lineage>
        <taxon>Bacteria</taxon>
        <taxon>Pseudomonadati</taxon>
        <taxon>Pseudomonadota</taxon>
        <taxon>Betaproteobacteria</taxon>
        <taxon>Burkholderiales</taxon>
        <taxon>Burkholderiaceae</taxon>
        <taxon>Polynucleobacter</taxon>
    </lineage>
</organism>
<evidence type="ECO:0000313" key="13">
    <source>
        <dbReference type="EMBL" id="SNC62801.1"/>
    </source>
</evidence>
<dbReference type="CDD" id="cd10027">
    <property type="entry name" value="UDG-F1-like"/>
    <property type="match status" value="1"/>
</dbReference>
<comment type="catalytic activity">
    <reaction evidence="1 9 11">
        <text>Hydrolyzes single-stranded DNA or mismatched double-stranded DNA and polynucleotides, releasing free uracil.</text>
        <dbReference type="EC" id="3.2.2.27"/>
    </reaction>
</comment>
<proteinExistence type="inferred from homology"/>
<dbReference type="InterPro" id="IPR002043">
    <property type="entry name" value="UDG_fam1"/>
</dbReference>
<evidence type="ECO:0000256" key="10">
    <source>
        <dbReference type="PROSITE-ProRule" id="PRU10072"/>
    </source>
</evidence>
<evidence type="ECO:0000256" key="2">
    <source>
        <dbReference type="ARBA" id="ARBA00002631"/>
    </source>
</evidence>
<dbReference type="EMBL" id="FYEX01000001">
    <property type="protein sequence ID" value="SNC62801.1"/>
    <property type="molecule type" value="Genomic_DNA"/>
</dbReference>
<keyword evidence="14" id="KW-1185">Reference proteome</keyword>
<keyword evidence="7 9" id="KW-0378">Hydrolase</keyword>
<dbReference type="InterPro" id="IPR005122">
    <property type="entry name" value="Uracil-DNA_glycosylase-like"/>
</dbReference>
<dbReference type="GO" id="GO:0005737">
    <property type="term" value="C:cytoplasm"/>
    <property type="evidence" value="ECO:0007669"/>
    <property type="project" value="UniProtKB-SubCell"/>
</dbReference>
<evidence type="ECO:0000256" key="4">
    <source>
        <dbReference type="ARBA" id="ARBA00012030"/>
    </source>
</evidence>
<evidence type="ECO:0000256" key="11">
    <source>
        <dbReference type="RuleBase" id="RU003780"/>
    </source>
</evidence>
<gene>
    <name evidence="9" type="primary">ung</name>
    <name evidence="13" type="ORF">SAMN06295916_0750</name>
</gene>
<comment type="subcellular location">
    <subcellularLocation>
        <location evidence="9">Cytoplasm</location>
    </subcellularLocation>
</comment>
<evidence type="ECO:0000256" key="9">
    <source>
        <dbReference type="HAMAP-Rule" id="MF_00148"/>
    </source>
</evidence>
<dbReference type="PANTHER" id="PTHR11264:SF0">
    <property type="entry name" value="URACIL-DNA GLYCOSYLASE"/>
    <property type="match status" value="1"/>
</dbReference>
<keyword evidence="6 9" id="KW-0227">DNA damage</keyword>
<sequence>MSIMLPTFAIGSHLPPDWKKLIAEDLENHRFDLLEKQVNQAYKDLGEQIAPTQENIFRALKETPINQVRVVILGQDPYQTPGLAQGLAFSIPKEIKPGWKAFPSSLRNISKALALDGYQALLHGDLSGWAKQGVLLLNATLTVQLNLAASHAQFGWQELTDALLYRLAKTQSTIWLLWGAHAQKKKALIELAAQESGLHQTILTASHPSGLSVYKTAEPFIYPGDQQSCSHFRKVNEHLINQGLTPIHWS</sequence>
<dbReference type="InterPro" id="IPR018085">
    <property type="entry name" value="Ura-DNA_Glyclase_AS"/>
</dbReference>
<dbReference type="PROSITE" id="PS00130">
    <property type="entry name" value="U_DNA_GLYCOSYLASE"/>
    <property type="match status" value="1"/>
</dbReference>
<dbReference type="InterPro" id="IPR036895">
    <property type="entry name" value="Uracil-DNA_glycosylase-like_sf"/>
</dbReference>